<evidence type="ECO:0000313" key="11">
    <source>
        <dbReference type="Proteomes" id="UP000238701"/>
    </source>
</evidence>
<dbReference type="EMBL" id="OMOD01000118">
    <property type="protein sequence ID" value="SPF39198.1"/>
    <property type="molecule type" value="Genomic_DNA"/>
</dbReference>
<comment type="similarity">
    <text evidence="2">Belongs to the amino acid-polyamine-organocation (APC) superfamily. Basic amino acid/polyamine antiporter (APA) (TC 2.A.3.2) family.</text>
</comment>
<dbReference type="InterPro" id="IPR050367">
    <property type="entry name" value="APC_superfamily"/>
</dbReference>
<evidence type="ECO:0000256" key="6">
    <source>
        <dbReference type="ARBA" id="ARBA00022989"/>
    </source>
</evidence>
<evidence type="ECO:0000256" key="7">
    <source>
        <dbReference type="ARBA" id="ARBA00023136"/>
    </source>
</evidence>
<keyword evidence="4" id="KW-1003">Cell membrane</keyword>
<dbReference type="PANTHER" id="PTHR42770:SF18">
    <property type="entry name" value="ARGININE_AGMATINE ANTIPORTER"/>
    <property type="match status" value="1"/>
</dbReference>
<feature type="transmembrane region" description="Helical" evidence="9">
    <location>
        <begin position="313"/>
        <end position="335"/>
    </location>
</feature>
<feature type="transmembrane region" description="Helical" evidence="9">
    <location>
        <begin position="239"/>
        <end position="259"/>
    </location>
</feature>
<feature type="transmembrane region" description="Helical" evidence="9">
    <location>
        <begin position="198"/>
        <end position="219"/>
    </location>
</feature>
<sequence length="489" mass="51106">MGNPVERHARTSSPGGTAEFSRTLSMWYKRFAMTSPQAGTPQPGPVQPGLLRAIGRWSLAALAVNSVIGSGIFGLPATVAGLLGKRSVVAVLIAGAAIGVIMACFAEVASQFSEAGGPYLYARTAFGRLTGILVGWMLYLAQTAAPAANANLFVIYLAEFWPATKAPWPRFAILTLLVGVLAWINVRGARQGTAVNNVFTVAKILPLLMVVSAGAAFTIVHPAIFHPAAGAAAMPTASAWMKAMVLLIFAYGGFESALAPMGEAKNPGRDAGFALLVALITCTVIYALVQWVVVEVLGPGATTDRPLAEVARITMGNRGAALVAIGALVSVYGYLGGKLLGMPRVTFALAKGGDLPQVFAVVGPRFHTPWFSILFYATAVWGLAMAGSFAWNVTLSVVARLFYYAVVCAALIALRRKQAPAAGLRLPGLHLLGGQALAVLGIGITVVLATQVDLSKSLILAATVGAALLNWLWARRTIRRDGACPVSDR</sequence>
<organism evidence="10 11">
    <name type="scientific">Candidatus Sulfotelmatobacter kueseliae</name>
    <dbReference type="NCBI Taxonomy" id="2042962"/>
    <lineage>
        <taxon>Bacteria</taxon>
        <taxon>Pseudomonadati</taxon>
        <taxon>Acidobacteriota</taxon>
        <taxon>Terriglobia</taxon>
        <taxon>Terriglobales</taxon>
        <taxon>Candidatus Korobacteraceae</taxon>
        <taxon>Candidatus Sulfotelmatobacter</taxon>
    </lineage>
</organism>
<feature type="transmembrane region" description="Helical" evidence="9">
    <location>
        <begin position="271"/>
        <end position="293"/>
    </location>
</feature>
<feature type="transmembrane region" description="Helical" evidence="9">
    <location>
        <begin position="426"/>
        <end position="448"/>
    </location>
</feature>
<evidence type="ECO:0000256" key="1">
    <source>
        <dbReference type="ARBA" id="ARBA00004651"/>
    </source>
</evidence>
<dbReference type="PANTHER" id="PTHR42770">
    <property type="entry name" value="AMINO ACID TRANSPORTER-RELATED"/>
    <property type="match status" value="1"/>
</dbReference>
<keyword evidence="5 9" id="KW-0812">Transmembrane</keyword>
<name>A0A2U3KHR8_9BACT</name>
<feature type="transmembrane region" description="Helical" evidence="9">
    <location>
        <begin position="59"/>
        <end position="82"/>
    </location>
</feature>
<protein>
    <recommendedName>
        <fullName evidence="3">Arginine/agmatine antiporter</fullName>
    </recommendedName>
</protein>
<evidence type="ECO:0000256" key="3">
    <source>
        <dbReference type="ARBA" id="ARBA00021069"/>
    </source>
</evidence>
<dbReference type="Gene3D" id="1.20.1740.10">
    <property type="entry name" value="Amino acid/polyamine transporter I"/>
    <property type="match status" value="1"/>
</dbReference>
<dbReference type="Proteomes" id="UP000238701">
    <property type="component" value="Unassembled WGS sequence"/>
</dbReference>
<dbReference type="AlphaFoldDB" id="A0A2U3KHR8"/>
<evidence type="ECO:0000313" key="10">
    <source>
        <dbReference type="EMBL" id="SPF39198.1"/>
    </source>
</evidence>
<dbReference type="GO" id="GO:0005886">
    <property type="term" value="C:plasma membrane"/>
    <property type="evidence" value="ECO:0007669"/>
    <property type="project" value="UniProtKB-SubCell"/>
</dbReference>
<keyword evidence="7 9" id="KW-0472">Membrane</keyword>
<dbReference type="GO" id="GO:0022857">
    <property type="term" value="F:transmembrane transporter activity"/>
    <property type="evidence" value="ECO:0007669"/>
    <property type="project" value="InterPro"/>
</dbReference>
<evidence type="ECO:0000256" key="5">
    <source>
        <dbReference type="ARBA" id="ARBA00022692"/>
    </source>
</evidence>
<feature type="transmembrane region" description="Helical" evidence="9">
    <location>
        <begin position="373"/>
        <end position="391"/>
    </location>
</feature>
<evidence type="ECO:0000256" key="9">
    <source>
        <dbReference type="SAM" id="Phobius"/>
    </source>
</evidence>
<dbReference type="InterPro" id="IPR002293">
    <property type="entry name" value="AA/rel_permease1"/>
</dbReference>
<comment type="subcellular location">
    <subcellularLocation>
        <location evidence="1">Cell membrane</location>
        <topology evidence="1">Multi-pass membrane protein</topology>
    </subcellularLocation>
</comment>
<keyword evidence="6 9" id="KW-1133">Transmembrane helix</keyword>
<feature type="transmembrane region" description="Helical" evidence="9">
    <location>
        <begin position="168"/>
        <end position="186"/>
    </location>
</feature>
<dbReference type="PIRSF" id="PIRSF006060">
    <property type="entry name" value="AA_transporter"/>
    <property type="match status" value="1"/>
</dbReference>
<evidence type="ECO:0000256" key="4">
    <source>
        <dbReference type="ARBA" id="ARBA00022475"/>
    </source>
</evidence>
<evidence type="ECO:0000256" key="8">
    <source>
        <dbReference type="ARBA" id="ARBA00045636"/>
    </source>
</evidence>
<comment type="function">
    <text evidence="8">Major component of the acid-resistance (AR) system allowing enteric pathogens to survive the acidic environment in the stomach. Exchanges extracellular arginine for its intracellular decarboxylation product agmatine (Agm) thereby expelling intracellular protons. Probably undergoes several conformational states in order to translocate the substrate across the membrane; keeps the substrate accessible to only 1 side of the membrane at a time by opening and closing 3 membrane-internal gates.</text>
</comment>
<proteinExistence type="inferred from homology"/>
<dbReference type="Pfam" id="PF13520">
    <property type="entry name" value="AA_permease_2"/>
    <property type="match status" value="1"/>
</dbReference>
<feature type="transmembrane region" description="Helical" evidence="9">
    <location>
        <begin position="397"/>
        <end position="414"/>
    </location>
</feature>
<feature type="transmembrane region" description="Helical" evidence="9">
    <location>
        <begin position="454"/>
        <end position="473"/>
    </location>
</feature>
<gene>
    <name evidence="10" type="ORF">SBA1_260004</name>
</gene>
<feature type="transmembrane region" description="Helical" evidence="9">
    <location>
        <begin position="88"/>
        <end position="108"/>
    </location>
</feature>
<dbReference type="OrthoDB" id="3181223at2"/>
<evidence type="ECO:0000256" key="2">
    <source>
        <dbReference type="ARBA" id="ARBA00008220"/>
    </source>
</evidence>
<reference evidence="11" key="1">
    <citation type="submission" date="2018-02" db="EMBL/GenBank/DDBJ databases">
        <authorList>
            <person name="Hausmann B."/>
        </authorList>
    </citation>
    <scope>NUCLEOTIDE SEQUENCE [LARGE SCALE GENOMIC DNA]</scope>
    <source>
        <strain evidence="11">Peat soil MAG SbA1</strain>
    </source>
</reference>
<feature type="transmembrane region" description="Helical" evidence="9">
    <location>
        <begin position="129"/>
        <end position="148"/>
    </location>
</feature>
<accession>A0A2U3KHR8</accession>